<dbReference type="GO" id="GO:0043022">
    <property type="term" value="F:ribosome binding"/>
    <property type="evidence" value="ECO:0007669"/>
    <property type="project" value="TreeGrafter"/>
</dbReference>
<keyword evidence="3" id="KW-1185">Reference proteome</keyword>
<dbReference type="InterPro" id="IPR005215">
    <property type="entry name" value="Trig_fac"/>
</dbReference>
<dbReference type="AlphaFoldDB" id="A0A7W5ZIJ1"/>
<dbReference type="Proteomes" id="UP000541352">
    <property type="component" value="Unassembled WGS sequence"/>
</dbReference>
<proteinExistence type="predicted"/>
<protein>
    <submittedName>
        <fullName evidence="2">Trigger factor</fullName>
    </submittedName>
</protein>
<evidence type="ECO:0000259" key="1">
    <source>
        <dbReference type="Pfam" id="PF05697"/>
    </source>
</evidence>
<dbReference type="InterPro" id="IPR008881">
    <property type="entry name" value="Trigger_fac_ribosome-bd_bac"/>
</dbReference>
<dbReference type="SUPFAM" id="SSF102735">
    <property type="entry name" value="Trigger factor ribosome-binding domain"/>
    <property type="match status" value="1"/>
</dbReference>
<reference evidence="2 3" key="1">
    <citation type="submission" date="2020-08" db="EMBL/GenBank/DDBJ databases">
        <title>Genomic Encyclopedia of Type Strains, Phase IV (KMG-IV): sequencing the most valuable type-strain genomes for metagenomic binning, comparative biology and taxonomic classification.</title>
        <authorList>
            <person name="Goeker M."/>
        </authorList>
    </citation>
    <scope>NUCLEOTIDE SEQUENCE [LARGE SCALE GENOMIC DNA]</scope>
    <source>
        <strain evidence="2 3">DSM 17976</strain>
    </source>
</reference>
<dbReference type="InterPro" id="IPR036611">
    <property type="entry name" value="Trigger_fac_ribosome-bd_sf"/>
</dbReference>
<dbReference type="GO" id="GO:0044183">
    <property type="term" value="F:protein folding chaperone"/>
    <property type="evidence" value="ECO:0007669"/>
    <property type="project" value="TreeGrafter"/>
</dbReference>
<dbReference type="RefSeq" id="WP_183971276.1">
    <property type="nucleotide sequence ID" value="NZ_JACIBY010000001.1"/>
</dbReference>
<dbReference type="Gene3D" id="1.10.3120.10">
    <property type="entry name" value="Trigger factor, C-terminal domain"/>
    <property type="match status" value="1"/>
</dbReference>
<dbReference type="GO" id="GO:0015031">
    <property type="term" value="P:protein transport"/>
    <property type="evidence" value="ECO:0007669"/>
    <property type="project" value="InterPro"/>
</dbReference>
<dbReference type="PANTHER" id="PTHR30560:SF3">
    <property type="entry name" value="TRIGGER FACTOR-LIKE PROTEIN TIG, CHLOROPLASTIC"/>
    <property type="match status" value="1"/>
</dbReference>
<dbReference type="GO" id="GO:0003755">
    <property type="term" value="F:peptidyl-prolyl cis-trans isomerase activity"/>
    <property type="evidence" value="ECO:0007669"/>
    <property type="project" value="TreeGrafter"/>
</dbReference>
<comment type="caution">
    <text evidence="2">The sequence shown here is derived from an EMBL/GenBank/DDBJ whole genome shotgun (WGS) entry which is preliminary data.</text>
</comment>
<dbReference type="SUPFAM" id="SSF109998">
    <property type="entry name" value="Triger factor/SurA peptide-binding domain-like"/>
    <property type="match status" value="1"/>
</dbReference>
<dbReference type="EMBL" id="JACIBY010000001">
    <property type="protein sequence ID" value="MBB3836539.1"/>
    <property type="molecule type" value="Genomic_DNA"/>
</dbReference>
<dbReference type="InterPro" id="IPR037041">
    <property type="entry name" value="Trigger_fac_C_sf"/>
</dbReference>
<evidence type="ECO:0000313" key="2">
    <source>
        <dbReference type="EMBL" id="MBB3836539.1"/>
    </source>
</evidence>
<dbReference type="PANTHER" id="PTHR30560">
    <property type="entry name" value="TRIGGER FACTOR CHAPERONE AND PEPTIDYL-PROLYL CIS/TRANS ISOMERASE"/>
    <property type="match status" value="1"/>
</dbReference>
<dbReference type="Gene3D" id="3.30.70.1050">
    <property type="entry name" value="Trigger factor ribosome-binding domain"/>
    <property type="match status" value="1"/>
</dbReference>
<accession>A0A7W5ZIJ1</accession>
<dbReference type="Pfam" id="PF05697">
    <property type="entry name" value="Trigger_N"/>
    <property type="match status" value="1"/>
</dbReference>
<organism evidence="2 3">
    <name type="scientific">Runella defluvii</name>
    <dbReference type="NCBI Taxonomy" id="370973"/>
    <lineage>
        <taxon>Bacteria</taxon>
        <taxon>Pseudomonadati</taxon>
        <taxon>Bacteroidota</taxon>
        <taxon>Cytophagia</taxon>
        <taxon>Cytophagales</taxon>
        <taxon>Spirosomataceae</taxon>
        <taxon>Runella</taxon>
    </lineage>
</organism>
<name>A0A7W5ZIJ1_9BACT</name>
<dbReference type="InterPro" id="IPR027304">
    <property type="entry name" value="Trigger_fact/SurA_dom_sf"/>
</dbReference>
<sequence>MEVLLEKSTPTNATLTIKLAKEDYQPKVDKTIKDYSKRVALKGFRPGKVPANVIQRMYGKSIVIDEVNNLLSETVSNYIRDNKLAVVGDPQIDREKTDAVNWDKQTEFEFSYELGLASDFEVNIGALPAVSSYTIEAGEKELNDTIENLRTQFTGQINPETSEAGDMLYGELKQVGGEFSTKTAIPSKQIKEEAQAKFVGLTKGSEVTFDIRDTFVDDKAIALLTGKKEEEIAEFTGEYAFVVEDITRQAPSEINQEFFDKVLGVGKAEDEESFRSQVAEIIQRNYAREADSLLRRDIDQLLLDNIQIDLPEAFLKDWLFQLNEGKFTAEQIDADYPQFTKSLKLSLIKNKLAEQTEIKVDQSEVIARAEDMVREQFGIYGDSMGDQMEETIRKIAMNYLTTEKENNYSKMFNLVFDDKVFEYLSGQVAVEAKTIDVEQFKEIVNALS</sequence>
<evidence type="ECO:0000313" key="3">
    <source>
        <dbReference type="Proteomes" id="UP000541352"/>
    </source>
</evidence>
<gene>
    <name evidence="2" type="ORF">FHS57_000521</name>
</gene>
<dbReference type="GO" id="GO:0051083">
    <property type="term" value="P:'de novo' cotranslational protein folding"/>
    <property type="evidence" value="ECO:0007669"/>
    <property type="project" value="TreeGrafter"/>
</dbReference>
<feature type="domain" description="Trigger factor ribosome-binding bacterial" evidence="1">
    <location>
        <begin position="1"/>
        <end position="149"/>
    </location>
</feature>
<dbReference type="NCBIfam" id="TIGR00115">
    <property type="entry name" value="tig"/>
    <property type="match status" value="1"/>
</dbReference>
<dbReference type="GO" id="GO:0043335">
    <property type="term" value="P:protein unfolding"/>
    <property type="evidence" value="ECO:0007669"/>
    <property type="project" value="TreeGrafter"/>
</dbReference>